<dbReference type="SMART" id="SM01209">
    <property type="entry name" value="GARS_A"/>
    <property type="match status" value="1"/>
</dbReference>
<dbReference type="HAMAP" id="MF_00138">
    <property type="entry name" value="GARS"/>
    <property type="match status" value="1"/>
</dbReference>
<dbReference type="RefSeq" id="WP_377327653.1">
    <property type="nucleotide sequence ID" value="NZ_JBHSNG010000013.1"/>
</dbReference>
<evidence type="ECO:0000256" key="5">
    <source>
        <dbReference type="ARBA" id="ARBA00022598"/>
    </source>
</evidence>
<comment type="cofactor">
    <cofactor evidence="1">
        <name>Mn(2+)</name>
        <dbReference type="ChEBI" id="CHEBI:29035"/>
    </cofactor>
</comment>
<dbReference type="InterPro" id="IPR037123">
    <property type="entry name" value="PRibGlycinamide_synth_C_sf"/>
</dbReference>
<dbReference type="PANTHER" id="PTHR43472:SF1">
    <property type="entry name" value="PHOSPHORIBOSYLAMINE--GLYCINE LIGASE, CHLOROPLASTIC"/>
    <property type="match status" value="1"/>
</dbReference>
<dbReference type="InterPro" id="IPR020559">
    <property type="entry name" value="PRibGlycinamide_synth_CS"/>
</dbReference>
<evidence type="ECO:0000256" key="3">
    <source>
        <dbReference type="ARBA" id="ARBA00005174"/>
    </source>
</evidence>
<protein>
    <recommendedName>
        <fullName evidence="4 12">Phosphoribosylamine--glycine ligase</fullName>
        <ecNumber evidence="4 12">6.3.4.13</ecNumber>
    </recommendedName>
    <alternativeName>
        <fullName evidence="12">GARS</fullName>
    </alternativeName>
    <alternativeName>
        <fullName evidence="10 12">Glycinamide ribonucleotide synthetase</fullName>
    </alternativeName>
    <alternativeName>
        <fullName evidence="11 12">Phosphoribosylglycinamide synthetase</fullName>
    </alternativeName>
</protein>
<dbReference type="PROSITE" id="PS50975">
    <property type="entry name" value="ATP_GRASP"/>
    <property type="match status" value="1"/>
</dbReference>
<dbReference type="Gene3D" id="3.90.600.10">
    <property type="entry name" value="Phosphoribosylglycinamide synthetase, C-terminal domain"/>
    <property type="match status" value="1"/>
</dbReference>
<dbReference type="EMBL" id="JBHSNG010000013">
    <property type="protein sequence ID" value="MFC5581993.1"/>
    <property type="molecule type" value="Genomic_DNA"/>
</dbReference>
<feature type="region of interest" description="Disordered" evidence="14">
    <location>
        <begin position="208"/>
        <end position="236"/>
    </location>
</feature>
<organism evidence="16 17">
    <name type="scientific">Rhodanobacter terrae</name>
    <dbReference type="NCBI Taxonomy" id="418647"/>
    <lineage>
        <taxon>Bacteria</taxon>
        <taxon>Pseudomonadati</taxon>
        <taxon>Pseudomonadota</taxon>
        <taxon>Gammaproteobacteria</taxon>
        <taxon>Lysobacterales</taxon>
        <taxon>Rhodanobacteraceae</taxon>
        <taxon>Rhodanobacter</taxon>
    </lineage>
</organism>
<feature type="domain" description="ATP-grasp" evidence="15">
    <location>
        <begin position="109"/>
        <end position="316"/>
    </location>
</feature>
<dbReference type="NCBIfam" id="TIGR00877">
    <property type="entry name" value="purD"/>
    <property type="match status" value="1"/>
</dbReference>
<dbReference type="EC" id="6.3.4.13" evidence="4 12"/>
<evidence type="ECO:0000256" key="14">
    <source>
        <dbReference type="SAM" id="MobiDB-lite"/>
    </source>
</evidence>
<gene>
    <name evidence="12 16" type="primary">purD</name>
    <name evidence="16" type="ORF">ACFPPB_12800</name>
</gene>
<evidence type="ECO:0000256" key="11">
    <source>
        <dbReference type="ARBA" id="ARBA00042864"/>
    </source>
</evidence>
<evidence type="ECO:0000313" key="17">
    <source>
        <dbReference type="Proteomes" id="UP001596111"/>
    </source>
</evidence>
<sequence length="431" mass="45644">MKVLVIGSGGREHALAWKLGQSSQVDEVIVAPGNAGTAHEPGVRNADVAMDDLDGLLQLAKREKIGLTVVGPEVPLVAGVVDRFRAAGLRIFGPRAIAAQLEGSKAFAKDFLQRHNIPTAYYAVFSDLNPALAYVRQHGAPIVIKADGLAAGKGVVVALTLADAEQALHDMLGAHSFGDASARVVIEEFLDGEEASYIVMSDGSHALPMASSQDHKRRDEGDLGPNTGGMGAYSPAPVVTPEVEQRILREVIEPTLRGMAAEGAPFIGFLYAGLMIDKSGAPKVIEFNVRFGDPETQPIMLRLKSDLVELIDAALDGRLEHAKARWDVRPAIGVVMAAGGYPGRVRSGDLIEGLDAPVDNGAAADVKVFHAGTRLDGQGRAVTAGGRVLTVCALGKDIAAAREQAYAVVGHIRYEGAFCRRDIAHRALRRR</sequence>
<keyword evidence="8 13" id="KW-0067">ATP-binding</keyword>
<dbReference type="Gene3D" id="3.30.1490.20">
    <property type="entry name" value="ATP-grasp fold, A domain"/>
    <property type="match status" value="1"/>
</dbReference>
<dbReference type="Gene3D" id="3.30.470.20">
    <property type="entry name" value="ATP-grasp fold, B domain"/>
    <property type="match status" value="1"/>
</dbReference>
<evidence type="ECO:0000256" key="13">
    <source>
        <dbReference type="PROSITE-ProRule" id="PRU00409"/>
    </source>
</evidence>
<evidence type="ECO:0000256" key="12">
    <source>
        <dbReference type="HAMAP-Rule" id="MF_00138"/>
    </source>
</evidence>
<dbReference type="Pfam" id="PF01071">
    <property type="entry name" value="GARS_A"/>
    <property type="match status" value="1"/>
</dbReference>
<evidence type="ECO:0000256" key="8">
    <source>
        <dbReference type="ARBA" id="ARBA00022840"/>
    </source>
</evidence>
<dbReference type="InterPro" id="IPR011761">
    <property type="entry name" value="ATP-grasp"/>
</dbReference>
<evidence type="ECO:0000256" key="7">
    <source>
        <dbReference type="ARBA" id="ARBA00022755"/>
    </source>
</evidence>
<evidence type="ECO:0000256" key="10">
    <source>
        <dbReference type="ARBA" id="ARBA00042242"/>
    </source>
</evidence>
<dbReference type="SMART" id="SM01210">
    <property type="entry name" value="GARS_C"/>
    <property type="match status" value="1"/>
</dbReference>
<comment type="pathway">
    <text evidence="3 12">Purine metabolism; IMP biosynthesis via de novo pathway; N(1)-(5-phospho-D-ribosyl)glycinamide from 5-phospho-alpha-D-ribose 1-diphosphate: step 2/2.</text>
</comment>
<comment type="caution">
    <text evidence="16">The sequence shown here is derived from an EMBL/GenBank/DDBJ whole genome shotgun (WGS) entry which is preliminary data.</text>
</comment>
<dbReference type="SUPFAM" id="SSF52440">
    <property type="entry name" value="PreATP-grasp domain"/>
    <property type="match status" value="1"/>
</dbReference>
<dbReference type="Gene3D" id="3.40.50.20">
    <property type="match status" value="1"/>
</dbReference>
<keyword evidence="17" id="KW-1185">Reference proteome</keyword>
<dbReference type="InterPro" id="IPR011054">
    <property type="entry name" value="Rudment_hybrid_motif"/>
</dbReference>
<dbReference type="GO" id="GO:0004637">
    <property type="term" value="F:phosphoribosylamine-glycine ligase activity"/>
    <property type="evidence" value="ECO:0007669"/>
    <property type="project" value="UniProtKB-EC"/>
</dbReference>
<dbReference type="SUPFAM" id="SSF51246">
    <property type="entry name" value="Rudiment single hybrid motif"/>
    <property type="match status" value="1"/>
</dbReference>
<proteinExistence type="inferred from homology"/>
<comment type="catalytic activity">
    <reaction evidence="12">
        <text>5-phospho-beta-D-ribosylamine + glycine + ATP = N(1)-(5-phospho-beta-D-ribosyl)glycinamide + ADP + phosphate + H(+)</text>
        <dbReference type="Rhea" id="RHEA:17453"/>
        <dbReference type="ChEBI" id="CHEBI:15378"/>
        <dbReference type="ChEBI" id="CHEBI:30616"/>
        <dbReference type="ChEBI" id="CHEBI:43474"/>
        <dbReference type="ChEBI" id="CHEBI:57305"/>
        <dbReference type="ChEBI" id="CHEBI:58681"/>
        <dbReference type="ChEBI" id="CHEBI:143788"/>
        <dbReference type="ChEBI" id="CHEBI:456216"/>
        <dbReference type="EC" id="6.3.4.13"/>
    </reaction>
</comment>
<dbReference type="InterPro" id="IPR016185">
    <property type="entry name" value="PreATP-grasp_dom_sf"/>
</dbReference>
<evidence type="ECO:0000313" key="16">
    <source>
        <dbReference type="EMBL" id="MFC5581993.1"/>
    </source>
</evidence>
<reference evidence="17" key="1">
    <citation type="journal article" date="2019" name="Int. J. Syst. Evol. Microbiol.">
        <title>The Global Catalogue of Microorganisms (GCM) 10K type strain sequencing project: providing services to taxonomists for standard genome sequencing and annotation.</title>
        <authorList>
            <consortium name="The Broad Institute Genomics Platform"/>
            <consortium name="The Broad Institute Genome Sequencing Center for Infectious Disease"/>
            <person name="Wu L."/>
            <person name="Ma J."/>
        </authorList>
    </citation>
    <scope>NUCLEOTIDE SEQUENCE [LARGE SCALE GENOMIC DNA]</scope>
    <source>
        <strain evidence="17">CGMCC 1.13587</strain>
    </source>
</reference>
<evidence type="ECO:0000256" key="9">
    <source>
        <dbReference type="ARBA" id="ARBA00038345"/>
    </source>
</evidence>
<dbReference type="Pfam" id="PF02843">
    <property type="entry name" value="GARS_C"/>
    <property type="match status" value="1"/>
</dbReference>
<accession>A0ABW0SYS8</accession>
<keyword evidence="5 12" id="KW-0436">Ligase</keyword>
<dbReference type="InterPro" id="IPR020561">
    <property type="entry name" value="PRibGlycinamid_synth_ATP-grasp"/>
</dbReference>
<name>A0ABW0SYS8_9GAMM</name>
<evidence type="ECO:0000256" key="1">
    <source>
        <dbReference type="ARBA" id="ARBA00001936"/>
    </source>
</evidence>
<dbReference type="InterPro" id="IPR020562">
    <property type="entry name" value="PRibGlycinamide_synth_N"/>
</dbReference>
<comment type="similarity">
    <text evidence="9 12">Belongs to the GARS family.</text>
</comment>
<dbReference type="Proteomes" id="UP001596111">
    <property type="component" value="Unassembled WGS sequence"/>
</dbReference>
<evidence type="ECO:0000256" key="2">
    <source>
        <dbReference type="ARBA" id="ARBA00001946"/>
    </source>
</evidence>
<evidence type="ECO:0000256" key="6">
    <source>
        <dbReference type="ARBA" id="ARBA00022741"/>
    </source>
</evidence>
<dbReference type="SUPFAM" id="SSF56059">
    <property type="entry name" value="Glutathione synthetase ATP-binding domain-like"/>
    <property type="match status" value="1"/>
</dbReference>
<comment type="cofactor">
    <cofactor evidence="2">
        <name>Mg(2+)</name>
        <dbReference type="ChEBI" id="CHEBI:18420"/>
    </cofactor>
</comment>
<dbReference type="Pfam" id="PF02844">
    <property type="entry name" value="GARS_N"/>
    <property type="match status" value="1"/>
</dbReference>
<keyword evidence="6 13" id="KW-0547">Nucleotide-binding</keyword>
<evidence type="ECO:0000259" key="15">
    <source>
        <dbReference type="PROSITE" id="PS50975"/>
    </source>
</evidence>
<evidence type="ECO:0000256" key="4">
    <source>
        <dbReference type="ARBA" id="ARBA00013255"/>
    </source>
</evidence>
<dbReference type="InterPro" id="IPR013815">
    <property type="entry name" value="ATP_grasp_subdomain_1"/>
</dbReference>
<dbReference type="InterPro" id="IPR000115">
    <property type="entry name" value="PRibGlycinamide_synth"/>
</dbReference>
<dbReference type="PROSITE" id="PS00184">
    <property type="entry name" value="GARS"/>
    <property type="match status" value="1"/>
</dbReference>
<dbReference type="PANTHER" id="PTHR43472">
    <property type="entry name" value="PHOSPHORIBOSYLAMINE--GLYCINE LIGASE"/>
    <property type="match status" value="1"/>
</dbReference>
<dbReference type="InterPro" id="IPR020560">
    <property type="entry name" value="PRibGlycinamide_synth_C-dom"/>
</dbReference>
<keyword evidence="7 12" id="KW-0658">Purine biosynthesis</keyword>